<gene>
    <name evidence="1" type="ORF">FEM41_12770</name>
</gene>
<evidence type="ECO:0000313" key="1">
    <source>
        <dbReference type="EMBL" id="QCT20458.1"/>
    </source>
</evidence>
<proteinExistence type="predicted"/>
<dbReference type="RefSeq" id="WP_138096333.1">
    <property type="nucleotide sequence ID" value="NZ_CP040428.1"/>
</dbReference>
<accession>A0A4P8YKY1</accession>
<protein>
    <submittedName>
        <fullName evidence="1">Uncharacterized protein</fullName>
    </submittedName>
</protein>
<name>A0A4P8YKY1_9ENTR</name>
<reference evidence="1 2" key="1">
    <citation type="submission" date="2019-05" db="EMBL/GenBank/DDBJ databases">
        <title>Complete genome sequence of Izhakiella calystegiae KSNA2, an endophyte isolated from beach morning glory (Calystegia soldanella).</title>
        <authorList>
            <person name="Jiang L."/>
            <person name="Jeong J.C."/>
            <person name="Kim C.Y."/>
            <person name="Kim D.H."/>
            <person name="Kim S.W."/>
            <person name="Lee j."/>
        </authorList>
    </citation>
    <scope>NUCLEOTIDE SEQUENCE [LARGE SCALE GENOMIC DNA]</scope>
    <source>
        <strain evidence="1 2">KSNA2</strain>
    </source>
</reference>
<keyword evidence="2" id="KW-1185">Reference proteome</keyword>
<dbReference type="Proteomes" id="UP000302163">
    <property type="component" value="Chromosome"/>
</dbReference>
<dbReference type="AlphaFoldDB" id="A0A4P8YKY1"/>
<dbReference type="EMBL" id="CP040428">
    <property type="protein sequence ID" value="QCT20458.1"/>
    <property type="molecule type" value="Genomic_DNA"/>
</dbReference>
<dbReference type="OrthoDB" id="6610641at2"/>
<sequence>MMTMTLRRTLLLIVIINLVILLTTVWLYRQQTRLNIDCQGNLTMENKRGNSTFTLDSLVSMHFTPDGRGDFNLTGNVVTPQGNFSVSRQEGFKWRRIRNTMYEIEIVEVMRYGLDNVPPGIFERYLLGIGLNQKRLVKIKYTPDNGIVIGNLYSPLFICSK</sequence>
<evidence type="ECO:0000313" key="2">
    <source>
        <dbReference type="Proteomes" id="UP000302163"/>
    </source>
</evidence>
<dbReference type="KEGG" id="izh:FEM41_12770"/>
<organism evidence="1 2">
    <name type="scientific">Jejubacter calystegiae</name>
    <dbReference type="NCBI Taxonomy" id="2579935"/>
    <lineage>
        <taxon>Bacteria</taxon>
        <taxon>Pseudomonadati</taxon>
        <taxon>Pseudomonadota</taxon>
        <taxon>Gammaproteobacteria</taxon>
        <taxon>Enterobacterales</taxon>
        <taxon>Enterobacteriaceae</taxon>
        <taxon>Jejubacter</taxon>
    </lineage>
</organism>